<evidence type="ECO:0000256" key="1">
    <source>
        <dbReference type="SAM" id="MobiDB-lite"/>
    </source>
</evidence>
<evidence type="ECO:0000313" key="3">
    <source>
        <dbReference type="Proteomes" id="UP001344251"/>
    </source>
</evidence>
<gene>
    <name evidence="2" type="ORF">OG863_36420</name>
</gene>
<accession>A0ABZ1FSY7</accession>
<protein>
    <recommendedName>
        <fullName evidence="4">DNA primase</fullName>
    </recommendedName>
</protein>
<feature type="compositionally biased region" description="Acidic residues" evidence="1">
    <location>
        <begin position="110"/>
        <end position="135"/>
    </location>
</feature>
<evidence type="ECO:0000313" key="2">
    <source>
        <dbReference type="EMBL" id="WSB73000.1"/>
    </source>
</evidence>
<evidence type="ECO:0008006" key="4">
    <source>
        <dbReference type="Google" id="ProtNLM"/>
    </source>
</evidence>
<sequence length="239" mass="24181">MMNNAKIGVALVGGYLLGRTKKAKLAIGLGMFLAGKKLNLDPRQLGTLVANSPVLGPLNDQVRKELVDATKSAAGAALTQRMNGLADSLHERTLALDEGGTDGAGRAADDADPEPEDEPRDDAEDIDDASDAPDAESEKPAPRRKTPAKSSPNSATSSATKTATKSASAKKSTATDRSSTPRRTASSAAKTSGKAASASSRGRTSTAPGRKAAAGARNKASSKASGAARKVADRGGSNG</sequence>
<dbReference type="EMBL" id="CP109106">
    <property type="protein sequence ID" value="WSB73000.1"/>
    <property type="molecule type" value="Genomic_DNA"/>
</dbReference>
<reference evidence="2 3" key="1">
    <citation type="submission" date="2022-10" db="EMBL/GenBank/DDBJ databases">
        <title>The complete genomes of actinobacterial strains from the NBC collection.</title>
        <authorList>
            <person name="Joergensen T.S."/>
            <person name="Alvarez Arevalo M."/>
            <person name="Sterndorff E.B."/>
            <person name="Faurdal D."/>
            <person name="Vuksanovic O."/>
            <person name="Mourched A.-S."/>
            <person name="Charusanti P."/>
            <person name="Shaw S."/>
            <person name="Blin K."/>
            <person name="Weber T."/>
        </authorList>
    </citation>
    <scope>NUCLEOTIDE SEQUENCE [LARGE SCALE GENOMIC DNA]</scope>
    <source>
        <strain evidence="2 3">NBC 01774</strain>
    </source>
</reference>
<name>A0ABZ1FSY7_9ACTN</name>
<dbReference type="Proteomes" id="UP001344251">
    <property type="component" value="Chromosome"/>
</dbReference>
<keyword evidence="3" id="KW-1185">Reference proteome</keyword>
<organism evidence="2 3">
    <name type="scientific">Streptomyces decoyicus</name>
    <dbReference type="NCBI Taxonomy" id="249567"/>
    <lineage>
        <taxon>Bacteria</taxon>
        <taxon>Bacillati</taxon>
        <taxon>Actinomycetota</taxon>
        <taxon>Actinomycetes</taxon>
        <taxon>Kitasatosporales</taxon>
        <taxon>Streptomycetaceae</taxon>
        <taxon>Streptomyces</taxon>
    </lineage>
</organism>
<proteinExistence type="predicted"/>
<feature type="region of interest" description="Disordered" evidence="1">
    <location>
        <begin position="97"/>
        <end position="239"/>
    </location>
</feature>
<feature type="compositionally biased region" description="Low complexity" evidence="1">
    <location>
        <begin position="148"/>
        <end position="229"/>
    </location>
</feature>
<dbReference type="RefSeq" id="WP_326622592.1">
    <property type="nucleotide sequence ID" value="NZ_CP109106.1"/>
</dbReference>